<gene>
    <name evidence="17" type="ORF">GWI33_015866</name>
</gene>
<evidence type="ECO:0000256" key="4">
    <source>
        <dbReference type="ARBA" id="ARBA00006288"/>
    </source>
</evidence>
<evidence type="ECO:0000313" key="17">
    <source>
        <dbReference type="EMBL" id="KAF7271242.1"/>
    </source>
</evidence>
<dbReference type="AlphaFoldDB" id="A0A834ICC5"/>
<feature type="active site" description="Proton acceptor" evidence="12">
    <location>
        <position position="443"/>
    </location>
</feature>
<sequence>MVDLIKNFKSGPLDVYRKKSTFDWKKLKLFLESEEVIKYENDLYEELQQYSEFRGNNVTVQRTFEEERIVAARQSNLLRNIKLLSLEYTIQNFKFPTTANRIRTQFIPSAAIKFTVSNTLFVNAIYSLGTGRHVKFITDIENGKISGCYCLTEIGHGSNAKGMQTTATYNKERQVFILNSKDFQAAKCWAGGLGQTATHALVYAHLIVNNVNQGLHCFIVPVRDPDTLLAYPGITVGDMGVKIGLNGIDNGFLILNNYEIPRENLLNKLGDITDDGQYVTPFKDKNKRHGAALGTLSGGRVMITAMCEAYCTKALTIALRYAAIRRQFGPTEDNEVSLLEYQTHQYRLFPHLATTYVLRVFSTWLVEALYKFNIETALGSNKDEQAALGMEIHAISSASKAVAGWITKYAIQECRETCGGHGYLKAAGIGSIRDDHDANLTYEGENYVLIQQNSNWLLKLWPLILNKQEISSPLESINFLTEALNILEHSKFNIYNIEEICSPKAIIDIYQWLVCYLLKKTYTSLQDKLTSQSHFWAKSSIQVFKAKNLSTAFIQHLMLQIMLQKINEAPEKPIRDVLLKLFALFGLCSLEGHISTLYEGCFATTPQLATLREEAILMLCSNIKNDAIALIDVIAPPDFILNSVLGSSDGEVYKRLQTAIFSSPQSMSRPSWWEELKPVAKCKL</sequence>
<keyword evidence="10" id="KW-0576">Peroxisome</keyword>
<protein>
    <recommendedName>
        <fullName evidence="11">Acyl-coenzyme A oxidase</fullName>
    </recommendedName>
</protein>
<dbReference type="OrthoDB" id="538336at2759"/>
<comment type="pathway">
    <text evidence="3">Lipid metabolism.</text>
</comment>
<comment type="cofactor">
    <cofactor evidence="1">
        <name>FAD</name>
        <dbReference type="ChEBI" id="CHEBI:57692"/>
    </cofactor>
</comment>
<accession>A0A834ICC5</accession>
<feature type="domain" description="Acyl-CoA oxidase C-terminal" evidence="14">
    <location>
        <begin position="503"/>
        <end position="676"/>
    </location>
</feature>
<evidence type="ECO:0000256" key="7">
    <source>
        <dbReference type="ARBA" id="ARBA00022832"/>
    </source>
</evidence>
<evidence type="ECO:0000256" key="10">
    <source>
        <dbReference type="ARBA" id="ARBA00023140"/>
    </source>
</evidence>
<dbReference type="InterPro" id="IPR009100">
    <property type="entry name" value="AcylCoA_DH/oxidase_NM_dom_sf"/>
</dbReference>
<evidence type="ECO:0000256" key="8">
    <source>
        <dbReference type="ARBA" id="ARBA00023002"/>
    </source>
</evidence>
<dbReference type="FunFam" id="1.20.140.10:FF:000007">
    <property type="entry name" value="Acyl-coenzyme A oxidase"/>
    <property type="match status" value="1"/>
</dbReference>
<dbReference type="Gene3D" id="1.20.140.10">
    <property type="entry name" value="Butyryl-CoA Dehydrogenase, subunit A, domain 3"/>
    <property type="match status" value="2"/>
</dbReference>
<dbReference type="SUPFAM" id="SSF56645">
    <property type="entry name" value="Acyl-CoA dehydrogenase NM domain-like"/>
    <property type="match status" value="1"/>
</dbReference>
<keyword evidence="9" id="KW-0443">Lipid metabolism</keyword>
<dbReference type="EMBL" id="JAACXV010013997">
    <property type="protein sequence ID" value="KAF7271242.1"/>
    <property type="molecule type" value="Genomic_DNA"/>
</dbReference>
<dbReference type="Pfam" id="PF01756">
    <property type="entry name" value="ACOX"/>
    <property type="match status" value="1"/>
</dbReference>
<feature type="domain" description="Acyl-CoA oxidase C-alpha1" evidence="16">
    <location>
        <begin position="294"/>
        <end position="457"/>
    </location>
</feature>
<dbReference type="GO" id="GO:0005777">
    <property type="term" value="C:peroxisome"/>
    <property type="evidence" value="ECO:0007669"/>
    <property type="project" value="UniProtKB-SubCell"/>
</dbReference>
<dbReference type="Gene3D" id="2.40.110.10">
    <property type="entry name" value="Butyryl-CoA Dehydrogenase, subunit A, domain 2"/>
    <property type="match status" value="1"/>
</dbReference>
<dbReference type="GO" id="GO:0033540">
    <property type="term" value="P:fatty acid beta-oxidation using acyl-CoA oxidase"/>
    <property type="evidence" value="ECO:0007669"/>
    <property type="project" value="TreeGrafter"/>
</dbReference>
<evidence type="ECO:0000259" key="14">
    <source>
        <dbReference type="Pfam" id="PF01756"/>
    </source>
</evidence>
<evidence type="ECO:0000256" key="3">
    <source>
        <dbReference type="ARBA" id="ARBA00005189"/>
    </source>
</evidence>
<comment type="caution">
    <text evidence="17">The sequence shown here is derived from an EMBL/GenBank/DDBJ whole genome shotgun (WGS) entry which is preliminary data.</text>
</comment>
<dbReference type="PANTHER" id="PTHR10909">
    <property type="entry name" value="ELECTRON TRANSPORT OXIDOREDUCTASE"/>
    <property type="match status" value="1"/>
</dbReference>
<dbReference type="InterPro" id="IPR002655">
    <property type="entry name" value="Acyl-CoA_oxidase_C"/>
</dbReference>
<dbReference type="GO" id="GO:0016402">
    <property type="term" value="F:pristanoyl-CoA oxidase activity"/>
    <property type="evidence" value="ECO:0007669"/>
    <property type="project" value="TreeGrafter"/>
</dbReference>
<dbReference type="InterPro" id="IPR012258">
    <property type="entry name" value="Acyl-CoA_oxidase"/>
</dbReference>
<dbReference type="SUPFAM" id="SSF47203">
    <property type="entry name" value="Acyl-CoA dehydrogenase C-terminal domain-like"/>
    <property type="match status" value="2"/>
</dbReference>
<keyword evidence="6 11" id="KW-0274">FAD</keyword>
<name>A0A834ICC5_RHYFE</name>
<evidence type="ECO:0000256" key="9">
    <source>
        <dbReference type="ARBA" id="ARBA00023098"/>
    </source>
</evidence>
<keyword evidence="8" id="KW-0560">Oxidoreductase</keyword>
<dbReference type="GO" id="GO:0055088">
    <property type="term" value="P:lipid homeostasis"/>
    <property type="evidence" value="ECO:0007669"/>
    <property type="project" value="TreeGrafter"/>
</dbReference>
<dbReference type="InterPro" id="IPR055060">
    <property type="entry name" value="ACOX_C_alpha1"/>
</dbReference>
<evidence type="ECO:0000256" key="5">
    <source>
        <dbReference type="ARBA" id="ARBA00022630"/>
    </source>
</evidence>
<proteinExistence type="inferred from homology"/>
<keyword evidence="5 11" id="KW-0285">Flavoprotein</keyword>
<keyword evidence="18" id="KW-1185">Reference proteome</keyword>
<evidence type="ECO:0000256" key="1">
    <source>
        <dbReference type="ARBA" id="ARBA00001974"/>
    </source>
</evidence>
<dbReference type="PIRSF" id="PIRSF000168">
    <property type="entry name" value="Acyl-CoA_oxidase"/>
    <property type="match status" value="1"/>
</dbReference>
<evidence type="ECO:0000256" key="13">
    <source>
        <dbReference type="PIRSR" id="PIRSR000168-2"/>
    </source>
</evidence>
<dbReference type="FunFam" id="2.40.110.10:FF:000005">
    <property type="entry name" value="Acyl-coenzyme A oxidase"/>
    <property type="match status" value="1"/>
</dbReference>
<dbReference type="Pfam" id="PF22924">
    <property type="entry name" value="ACOX_C_alpha1"/>
    <property type="match status" value="1"/>
</dbReference>
<dbReference type="PANTHER" id="PTHR10909:SF390">
    <property type="entry name" value="PEROXISOMAL ACYL-COENZYME A OXIDASE 3"/>
    <property type="match status" value="1"/>
</dbReference>
<dbReference type="Pfam" id="PF02770">
    <property type="entry name" value="Acyl-CoA_dh_M"/>
    <property type="match status" value="1"/>
</dbReference>
<reference evidence="17" key="1">
    <citation type="submission" date="2020-08" db="EMBL/GenBank/DDBJ databases">
        <title>Genome sequencing and assembly of the red palm weevil Rhynchophorus ferrugineus.</title>
        <authorList>
            <person name="Dias G.B."/>
            <person name="Bergman C.M."/>
            <person name="Manee M."/>
        </authorList>
    </citation>
    <scope>NUCLEOTIDE SEQUENCE</scope>
    <source>
        <strain evidence="17">AA-2017</strain>
        <tissue evidence="17">Whole larva</tissue>
    </source>
</reference>
<keyword evidence="7" id="KW-0276">Fatty acid metabolism</keyword>
<evidence type="ECO:0000259" key="15">
    <source>
        <dbReference type="Pfam" id="PF02770"/>
    </source>
</evidence>
<evidence type="ECO:0000256" key="6">
    <source>
        <dbReference type="ARBA" id="ARBA00022827"/>
    </source>
</evidence>
<evidence type="ECO:0000256" key="2">
    <source>
        <dbReference type="ARBA" id="ARBA00004275"/>
    </source>
</evidence>
<feature type="binding site" evidence="13">
    <location>
        <position position="191"/>
    </location>
    <ligand>
        <name>FAD</name>
        <dbReference type="ChEBI" id="CHEBI:57692"/>
    </ligand>
</feature>
<dbReference type="GO" id="GO:0005504">
    <property type="term" value="F:fatty acid binding"/>
    <property type="evidence" value="ECO:0007669"/>
    <property type="project" value="TreeGrafter"/>
</dbReference>
<evidence type="ECO:0000313" key="18">
    <source>
        <dbReference type="Proteomes" id="UP000625711"/>
    </source>
</evidence>
<comment type="similarity">
    <text evidence="4 11">Belongs to the acyl-CoA oxidase family.</text>
</comment>
<organism evidence="17 18">
    <name type="scientific">Rhynchophorus ferrugineus</name>
    <name type="common">Red palm weevil</name>
    <name type="synonym">Curculio ferrugineus</name>
    <dbReference type="NCBI Taxonomy" id="354439"/>
    <lineage>
        <taxon>Eukaryota</taxon>
        <taxon>Metazoa</taxon>
        <taxon>Ecdysozoa</taxon>
        <taxon>Arthropoda</taxon>
        <taxon>Hexapoda</taxon>
        <taxon>Insecta</taxon>
        <taxon>Pterygota</taxon>
        <taxon>Neoptera</taxon>
        <taxon>Endopterygota</taxon>
        <taxon>Coleoptera</taxon>
        <taxon>Polyphaga</taxon>
        <taxon>Cucujiformia</taxon>
        <taxon>Curculionidae</taxon>
        <taxon>Dryophthorinae</taxon>
        <taxon>Rhynchophorus</taxon>
    </lineage>
</organism>
<dbReference type="InterPro" id="IPR046373">
    <property type="entry name" value="Acyl-CoA_Oxase/DH_mid-dom_sf"/>
</dbReference>
<evidence type="ECO:0000256" key="11">
    <source>
        <dbReference type="PIRNR" id="PIRNR000168"/>
    </source>
</evidence>
<dbReference type="InterPro" id="IPR006091">
    <property type="entry name" value="Acyl-CoA_Oxase/DH_mid-dom"/>
</dbReference>
<evidence type="ECO:0000259" key="16">
    <source>
        <dbReference type="Pfam" id="PF22924"/>
    </source>
</evidence>
<evidence type="ECO:0000256" key="12">
    <source>
        <dbReference type="PIRSR" id="PIRSR000168-1"/>
    </source>
</evidence>
<comment type="subcellular location">
    <subcellularLocation>
        <location evidence="2">Peroxisome</location>
    </subcellularLocation>
</comment>
<dbReference type="Proteomes" id="UP000625711">
    <property type="component" value="Unassembled WGS sequence"/>
</dbReference>
<dbReference type="FunFam" id="1.20.140.10:FF:000010">
    <property type="entry name" value="Acyl-coenzyme A oxidase"/>
    <property type="match status" value="1"/>
</dbReference>
<feature type="binding site" evidence="13">
    <location>
        <position position="152"/>
    </location>
    <ligand>
        <name>FAD</name>
        <dbReference type="ChEBI" id="CHEBI:57692"/>
    </ligand>
</feature>
<dbReference type="InterPro" id="IPR036250">
    <property type="entry name" value="AcylCo_DH-like_C"/>
</dbReference>
<dbReference type="GO" id="GO:0071949">
    <property type="term" value="F:FAD binding"/>
    <property type="evidence" value="ECO:0007669"/>
    <property type="project" value="InterPro"/>
</dbReference>
<feature type="domain" description="Acyl-CoA oxidase/dehydrogenase middle" evidence="15">
    <location>
        <begin position="148"/>
        <end position="257"/>
    </location>
</feature>